<dbReference type="InterPro" id="IPR001680">
    <property type="entry name" value="WD40_rpt"/>
</dbReference>
<keyword evidence="1 3" id="KW-0853">WD repeat</keyword>
<dbReference type="PROSITE" id="PS50294">
    <property type="entry name" value="WD_REPEATS_REGION"/>
    <property type="match status" value="1"/>
</dbReference>
<accession>A0AAD9KER2</accession>
<sequence>MGTELHGHTKTVLCLSTAENGEIFSGGEQGELCLWSADGIFISKHTYQGDDDITSVICSQLHPNQLYAAAGTRILTLDKRQLSDPVCAFTFNEEEINELVLSTKEEYLAACDDSGSIKIINLFDRHIHRTLKKHSNICAALTFHPKRPSTLFSGGYDSKLIQWDYSRGRSVCIVEMADFGIHGGESNAYLINPPFVHCLAADSTGQYLACGIESALVQLFHINKRNPEHLVTLCGHTEGVSQVHFPRGKLNHLVSGGNDGKILIWDLEAIHQAGATCNGVSNGESSNLHLLPSNVANLPLATIDHGAKVNWLTSLSSNEDVRIIVADTLDRVILYPYPS</sequence>
<dbReference type="InterPro" id="IPR019775">
    <property type="entry name" value="WD40_repeat_CS"/>
</dbReference>
<dbReference type="SUPFAM" id="SSF50978">
    <property type="entry name" value="WD40 repeat-like"/>
    <property type="match status" value="1"/>
</dbReference>
<dbReference type="InterPro" id="IPR042453">
    <property type="entry name" value="WDR53"/>
</dbReference>
<evidence type="ECO:0000313" key="4">
    <source>
        <dbReference type="EMBL" id="KAK2169410.1"/>
    </source>
</evidence>
<dbReference type="PROSITE" id="PS50082">
    <property type="entry name" value="WD_REPEATS_2"/>
    <property type="match status" value="2"/>
</dbReference>
<dbReference type="Proteomes" id="UP001208570">
    <property type="component" value="Unassembled WGS sequence"/>
</dbReference>
<evidence type="ECO:0000313" key="5">
    <source>
        <dbReference type="Proteomes" id="UP001208570"/>
    </source>
</evidence>
<reference evidence="4" key="1">
    <citation type="journal article" date="2023" name="Mol. Biol. Evol.">
        <title>Third-Generation Sequencing Reveals the Adaptive Role of the Epigenome in Three Deep-Sea Polychaetes.</title>
        <authorList>
            <person name="Perez M."/>
            <person name="Aroh O."/>
            <person name="Sun Y."/>
            <person name="Lan Y."/>
            <person name="Juniper S.K."/>
            <person name="Young C.R."/>
            <person name="Angers B."/>
            <person name="Qian P.Y."/>
        </authorList>
    </citation>
    <scope>NUCLEOTIDE SEQUENCE</scope>
    <source>
        <strain evidence="4">P08H-3</strain>
    </source>
</reference>
<dbReference type="InterPro" id="IPR036322">
    <property type="entry name" value="WD40_repeat_dom_sf"/>
</dbReference>
<evidence type="ECO:0000256" key="3">
    <source>
        <dbReference type="PROSITE-ProRule" id="PRU00221"/>
    </source>
</evidence>
<dbReference type="PANTHER" id="PTHR44666">
    <property type="entry name" value="WD REPEAT-CONTAINING PROTEIN 53"/>
    <property type="match status" value="1"/>
</dbReference>
<organism evidence="4 5">
    <name type="scientific">Paralvinella palmiformis</name>
    <dbReference type="NCBI Taxonomy" id="53620"/>
    <lineage>
        <taxon>Eukaryota</taxon>
        <taxon>Metazoa</taxon>
        <taxon>Spiralia</taxon>
        <taxon>Lophotrochozoa</taxon>
        <taxon>Annelida</taxon>
        <taxon>Polychaeta</taxon>
        <taxon>Sedentaria</taxon>
        <taxon>Canalipalpata</taxon>
        <taxon>Terebellida</taxon>
        <taxon>Terebelliformia</taxon>
        <taxon>Alvinellidae</taxon>
        <taxon>Paralvinella</taxon>
    </lineage>
</organism>
<dbReference type="AlphaFoldDB" id="A0AAD9KER2"/>
<protein>
    <submittedName>
        <fullName evidence="4">Uncharacterized protein</fullName>
    </submittedName>
</protein>
<dbReference type="Pfam" id="PF00400">
    <property type="entry name" value="WD40"/>
    <property type="match status" value="3"/>
</dbReference>
<proteinExistence type="predicted"/>
<comment type="caution">
    <text evidence="4">The sequence shown here is derived from an EMBL/GenBank/DDBJ whole genome shotgun (WGS) entry which is preliminary data.</text>
</comment>
<dbReference type="InterPro" id="IPR015943">
    <property type="entry name" value="WD40/YVTN_repeat-like_dom_sf"/>
</dbReference>
<evidence type="ECO:0000256" key="2">
    <source>
        <dbReference type="ARBA" id="ARBA00022737"/>
    </source>
</evidence>
<dbReference type="EMBL" id="JAODUP010000010">
    <property type="protein sequence ID" value="KAK2169410.1"/>
    <property type="molecule type" value="Genomic_DNA"/>
</dbReference>
<dbReference type="PANTHER" id="PTHR44666:SF1">
    <property type="entry name" value="WD REPEAT-CONTAINING PROTEIN 53"/>
    <property type="match status" value="1"/>
</dbReference>
<dbReference type="PROSITE" id="PS00678">
    <property type="entry name" value="WD_REPEATS_1"/>
    <property type="match status" value="1"/>
</dbReference>
<feature type="repeat" description="WD" evidence="3">
    <location>
        <begin position="131"/>
        <end position="173"/>
    </location>
</feature>
<gene>
    <name evidence="4" type="ORF">LSH36_10g08016</name>
</gene>
<name>A0AAD9KER2_9ANNE</name>
<evidence type="ECO:0000256" key="1">
    <source>
        <dbReference type="ARBA" id="ARBA00022574"/>
    </source>
</evidence>
<dbReference type="Gene3D" id="2.130.10.10">
    <property type="entry name" value="YVTN repeat-like/Quinoprotein amine dehydrogenase"/>
    <property type="match status" value="2"/>
</dbReference>
<keyword evidence="5" id="KW-1185">Reference proteome</keyword>
<keyword evidence="2" id="KW-0677">Repeat</keyword>
<dbReference type="SMART" id="SM00320">
    <property type="entry name" value="WD40"/>
    <property type="match status" value="5"/>
</dbReference>
<feature type="repeat" description="WD" evidence="3">
    <location>
        <begin position="233"/>
        <end position="268"/>
    </location>
</feature>